<dbReference type="RefSeq" id="WP_011213958.1">
    <property type="nucleotide sequence ID" value="NZ_CP021281.1"/>
</dbReference>
<dbReference type="Gene3D" id="3.30.1330.10">
    <property type="entry name" value="PurM-like, N-terminal domain"/>
    <property type="match status" value="2"/>
</dbReference>
<protein>
    <recommendedName>
        <fullName evidence="8">Phosphoribosylformylglycinamidine synthase subunit PurL</fullName>
        <shortName evidence="8">FGAM synthase</shortName>
        <ecNumber evidence="8">6.3.5.3</ecNumber>
    </recommendedName>
    <alternativeName>
        <fullName evidence="8">Formylglycinamide ribonucleotide amidotransferase subunit II</fullName>
        <shortName evidence="8">FGAR amidotransferase II</shortName>
        <shortName evidence="8">FGAR-AT II</shortName>
    </alternativeName>
    <alternativeName>
        <fullName evidence="8">Glutamine amidotransferase PurL</fullName>
    </alternativeName>
    <alternativeName>
        <fullName evidence="8">Phosphoribosylformylglycinamidine synthase subunit II</fullName>
    </alternativeName>
</protein>
<feature type="active site" evidence="8">
    <location>
        <position position="61"/>
    </location>
</feature>
<dbReference type="NCBIfam" id="NF002290">
    <property type="entry name" value="PRK01213.1"/>
    <property type="match status" value="1"/>
</dbReference>
<evidence type="ECO:0000256" key="7">
    <source>
        <dbReference type="ARBA" id="ARBA00022842"/>
    </source>
</evidence>
<dbReference type="CDD" id="cd02204">
    <property type="entry name" value="PurL_repeat2"/>
    <property type="match status" value="1"/>
</dbReference>
<evidence type="ECO:0000313" key="13">
    <source>
        <dbReference type="Proteomes" id="UP000277145"/>
    </source>
</evidence>
<evidence type="ECO:0000256" key="6">
    <source>
        <dbReference type="ARBA" id="ARBA00022840"/>
    </source>
</evidence>
<dbReference type="Pfam" id="PF00586">
    <property type="entry name" value="AIRS"/>
    <property type="match status" value="2"/>
</dbReference>
<evidence type="ECO:0000256" key="5">
    <source>
        <dbReference type="ARBA" id="ARBA00022755"/>
    </source>
</evidence>
<dbReference type="GO" id="GO:0004642">
    <property type="term" value="F:phosphoribosylformylglycinamidine synthase activity"/>
    <property type="evidence" value="ECO:0007669"/>
    <property type="project" value="UniProtKB-UniRule"/>
</dbReference>
<feature type="domain" description="Phosphoribosylformylglycinamidine synthase linker" evidence="11">
    <location>
        <begin position="18"/>
        <end position="65"/>
    </location>
</feature>
<comment type="caution">
    <text evidence="8">Lacks conserved residue(s) required for the propagation of feature annotation.</text>
</comment>
<dbReference type="SUPFAM" id="SSF56042">
    <property type="entry name" value="PurM C-terminal domain-like"/>
    <property type="match status" value="2"/>
</dbReference>
<evidence type="ECO:0000259" key="10">
    <source>
        <dbReference type="Pfam" id="PF02769"/>
    </source>
</evidence>
<dbReference type="UniPathway" id="UPA00074">
    <property type="reaction ID" value="UER00128"/>
</dbReference>
<gene>
    <name evidence="8 12" type="primary">purL</name>
    <name evidence="12" type="ORF">D1H98_14685</name>
</gene>
<comment type="catalytic activity">
    <reaction evidence="8">
        <text>N(2)-formyl-N(1)-(5-phospho-beta-D-ribosyl)glycinamide + L-glutamine + ATP + H2O = 2-formamido-N(1)-(5-O-phospho-beta-D-ribosyl)acetamidine + L-glutamate + ADP + phosphate + H(+)</text>
        <dbReference type="Rhea" id="RHEA:17129"/>
        <dbReference type="ChEBI" id="CHEBI:15377"/>
        <dbReference type="ChEBI" id="CHEBI:15378"/>
        <dbReference type="ChEBI" id="CHEBI:29985"/>
        <dbReference type="ChEBI" id="CHEBI:30616"/>
        <dbReference type="ChEBI" id="CHEBI:43474"/>
        <dbReference type="ChEBI" id="CHEBI:58359"/>
        <dbReference type="ChEBI" id="CHEBI:147286"/>
        <dbReference type="ChEBI" id="CHEBI:147287"/>
        <dbReference type="ChEBI" id="CHEBI:456216"/>
        <dbReference type="EC" id="6.3.5.3"/>
    </reaction>
</comment>
<dbReference type="GO" id="GO:0000287">
    <property type="term" value="F:magnesium ion binding"/>
    <property type="evidence" value="ECO:0007669"/>
    <property type="project" value="UniProtKB-UniRule"/>
</dbReference>
<dbReference type="InterPro" id="IPR036676">
    <property type="entry name" value="PurM-like_C_sf"/>
</dbReference>
<reference evidence="12 13" key="1">
    <citation type="submission" date="2018-08" db="EMBL/GenBank/DDBJ databases">
        <title>Genome Sequences of Legionella pneumophila subsp. pneumophila Isolates, Recovered from a Drinking Water System in a Large Builging.</title>
        <authorList>
            <person name="Gomez-Alvarez V."/>
            <person name="Boczek L."/>
            <person name="King D."/>
            <person name="Pemberton A."/>
            <person name="Pfaller S."/>
            <person name="Rodgers M."/>
            <person name="Santodomingo J."/>
            <person name="Revetta R."/>
        </authorList>
    </citation>
    <scope>NUCLEOTIDE SEQUENCE [LARGE SCALE GENOMIC DNA]</scope>
    <source>
        <strain evidence="12 13">L01C.1</strain>
    </source>
</reference>
<keyword evidence="6 8" id="KW-0067">ATP-binding</keyword>
<feature type="binding site" evidence="8">
    <location>
        <position position="133"/>
    </location>
    <ligand>
        <name>substrate</name>
    </ligand>
</feature>
<comment type="subunit">
    <text evidence="8">Monomer. Part of the FGAM synthase complex composed of 1 PurL, 1 PurQ and 2 PurS subunits.</text>
</comment>
<dbReference type="GO" id="GO:0005737">
    <property type="term" value="C:cytoplasm"/>
    <property type="evidence" value="ECO:0007669"/>
    <property type="project" value="UniProtKB-SubCell"/>
</dbReference>
<dbReference type="AlphaFoldDB" id="A0A3A6VBX2"/>
<comment type="pathway">
    <text evidence="8">Purine metabolism; IMP biosynthesis via de novo pathway; 5-amino-1-(5-phospho-D-ribosyl)imidazole from N(2)-formyl-N(1)-(5-phospho-D-ribosyl)glycinamide: step 1/2.</text>
</comment>
<feature type="binding site" evidence="8">
    <location>
        <position position="580"/>
    </location>
    <ligand>
        <name>Mg(2+)</name>
        <dbReference type="ChEBI" id="CHEBI:18420"/>
        <label>1</label>
    </ligand>
</feature>
<proteinExistence type="inferred from homology"/>
<keyword evidence="3 8" id="KW-0479">Metal-binding</keyword>
<comment type="subcellular location">
    <subcellularLocation>
        <location evidence="8">Cytoplasm</location>
    </subcellularLocation>
</comment>
<comment type="function">
    <text evidence="8">Part of the phosphoribosylformylglycinamidine synthase complex involved in the purines biosynthetic pathway. Catalyzes the ATP-dependent conversion of formylglycinamide ribonucleotide (FGAR) and glutamine to yield formylglycinamidine ribonucleotide (FGAM) and glutamate. The FGAM synthase complex is composed of three subunits. PurQ produces an ammonia molecule by converting glutamine to glutamate. PurL transfers the ammonia molecule to FGAR to form FGAM in an ATP-dependent manner. PurS interacts with PurQ and PurL and is thought to assist in the transfer of the ammonia molecule from PurQ to PurL.</text>
</comment>
<dbReference type="Gene3D" id="3.90.650.10">
    <property type="entry name" value="PurM-like C-terminal domain"/>
    <property type="match status" value="2"/>
</dbReference>
<dbReference type="PANTHER" id="PTHR43555:SF1">
    <property type="entry name" value="PHOSPHORIBOSYLFORMYLGLYCINAMIDINE SYNTHASE SUBUNIT PURL"/>
    <property type="match status" value="1"/>
</dbReference>
<evidence type="ECO:0000313" key="12">
    <source>
        <dbReference type="EMBL" id="RJY27468.1"/>
    </source>
</evidence>
<dbReference type="EC" id="6.3.5.3" evidence="8"/>
<dbReference type="PANTHER" id="PTHR43555">
    <property type="entry name" value="PHOSPHORIBOSYLFORMYLGLYCINAMIDINE SYNTHASE SUBUNIT PURL"/>
    <property type="match status" value="1"/>
</dbReference>
<accession>A0A3A6VBX2</accession>
<feature type="binding site" evidence="8">
    <location>
        <position position="110"/>
    </location>
    <ligand>
        <name>Mg(2+)</name>
        <dbReference type="ChEBI" id="CHEBI:18420"/>
        <label>1</label>
    </ligand>
</feature>
<dbReference type="InterPro" id="IPR041609">
    <property type="entry name" value="PurL_linker"/>
</dbReference>
<sequence length="780" mass="85289">MQNLTETLDFSSLNRGEIEKLLRDYNLNLSVDEALTIQNEFLKRPPTISECVLWSIQGSEHCSYKSSRIHLKQFNTSGPHVILGAKEDAGIVSVAQDKNGYRYGVIVSHESHNHPSQIVPYEGAATGVGGNVRDVCCMGGEVIAVADSLRFGDIKRARTHWIQEGVVSGIAGYGNPLGIPNIAGDVYYDPAYNENCLVTVVTLGIVREDHIIHSYAPPEAENYVFILVGKPTDNSGFGGASFASTVLEEDSQEKNKGAVQEPNAFLQRHLLKANYSLFQLLREKNLIDRVGFKDLGAGGVACASIELAEAGGSYGAEIDLDKVPTGMPGLMPSVILCSETQERFMWVVPPDLVDTILKHYNETFALPQVSEGACAAVIGKIRTDGLYVVNYKGRELVRAKVPDVTKGIVYNRPHASSQRQNTEPFFLPPDDYNQILLQLLAHENIASKEPIFEMYDKQVQGRTLIQAGWADAGVLQPFNESKYPEEIRKTGIALSLDQNPRYNKIDAYWGAVNAVVESVRNITAVGATPVAITDCLCFGNPEKPEQMREFVDSVRGISDACAAVHLKDYPQSTLPVIAGNVSLYNESVKGAIPPSPMISCLGTLPDIDFAITFDFKKSDSLLILIGERKDECGGSVYYQLHNQLGSNVPKPDLSLFNREIHAVSSAIQHGLVNAAHDVSEGGVAVALAEMSFKNSLGVAVQINGELSADKLLFGETGGFILEIDKQHKAAFDKLVTQYQVPYMVIGHTTEQPVLQMNSVINLPVEEARQAWENGLRERLL</sequence>
<evidence type="ECO:0000256" key="8">
    <source>
        <dbReference type="HAMAP-Rule" id="MF_00420"/>
    </source>
</evidence>
<feature type="domain" description="PurM-like N-terminal" evidence="9">
    <location>
        <begin position="87"/>
        <end position="206"/>
    </location>
</feature>
<keyword evidence="2 8" id="KW-0436">Ligase</keyword>
<comment type="caution">
    <text evidence="12">The sequence shown here is derived from an EMBL/GenBank/DDBJ whole genome shotgun (WGS) entry which is preliminary data.</text>
</comment>
<feature type="binding site" evidence="8">
    <location>
        <position position="294"/>
    </location>
    <ligand>
        <name>Mg(2+)</name>
        <dbReference type="ChEBI" id="CHEBI:18420"/>
        <label>2</label>
    </ligand>
</feature>
<dbReference type="Pfam" id="PF18072">
    <property type="entry name" value="FGAR-AT_linker"/>
    <property type="match status" value="1"/>
</dbReference>
<feature type="binding site" evidence="8">
    <location>
        <position position="134"/>
    </location>
    <ligand>
        <name>Mg(2+)</name>
        <dbReference type="ChEBI" id="CHEBI:18420"/>
        <label>2</label>
    </ligand>
</feature>
<organism evidence="12 13">
    <name type="scientific">Legionella pneumophila subsp. pneumophila</name>
    <dbReference type="NCBI Taxonomy" id="91891"/>
    <lineage>
        <taxon>Bacteria</taxon>
        <taxon>Pseudomonadati</taxon>
        <taxon>Pseudomonadota</taxon>
        <taxon>Gammaproteobacteria</taxon>
        <taxon>Legionellales</taxon>
        <taxon>Legionellaceae</taxon>
        <taxon>Legionella</taxon>
    </lineage>
</organism>
<keyword evidence="1 8" id="KW-0963">Cytoplasm</keyword>
<keyword evidence="5 8" id="KW-0658">Purine biosynthesis</keyword>
<evidence type="ECO:0000256" key="3">
    <source>
        <dbReference type="ARBA" id="ARBA00022723"/>
    </source>
</evidence>
<evidence type="ECO:0000256" key="2">
    <source>
        <dbReference type="ARBA" id="ARBA00022598"/>
    </source>
</evidence>
<feature type="domain" description="PurM-like N-terminal" evidence="9">
    <location>
        <begin position="488"/>
        <end position="603"/>
    </location>
</feature>
<dbReference type="SUPFAM" id="SSF55326">
    <property type="entry name" value="PurM N-terminal domain-like"/>
    <property type="match status" value="2"/>
</dbReference>
<feature type="binding site" evidence="8">
    <location>
        <begin position="111"/>
        <end position="114"/>
    </location>
    <ligand>
        <name>substrate</name>
    </ligand>
</feature>
<dbReference type="Proteomes" id="UP000277145">
    <property type="component" value="Unassembled WGS sequence"/>
</dbReference>
<dbReference type="Pfam" id="PF02769">
    <property type="entry name" value="AIRS_C"/>
    <property type="match status" value="2"/>
</dbReference>
<dbReference type="InterPro" id="IPR016188">
    <property type="entry name" value="PurM-like_N"/>
</dbReference>
<evidence type="ECO:0000259" key="9">
    <source>
        <dbReference type="Pfam" id="PF00586"/>
    </source>
</evidence>
<dbReference type="CDD" id="cd02203">
    <property type="entry name" value="PurL_repeat1"/>
    <property type="match status" value="1"/>
</dbReference>
<dbReference type="GO" id="GO:0006189">
    <property type="term" value="P:'de novo' IMP biosynthetic process"/>
    <property type="evidence" value="ECO:0007669"/>
    <property type="project" value="UniProtKB-UniRule"/>
</dbReference>
<dbReference type="HAMAP" id="MF_00420">
    <property type="entry name" value="PurL_2"/>
    <property type="match status" value="1"/>
</dbReference>
<dbReference type="PIRSF" id="PIRSF001587">
    <property type="entry name" value="FGAM_synthase_II"/>
    <property type="match status" value="1"/>
</dbReference>
<dbReference type="InterPro" id="IPR010918">
    <property type="entry name" value="PurM-like_C_dom"/>
</dbReference>
<dbReference type="SUPFAM" id="SSF109736">
    <property type="entry name" value="FGAM synthase PurL, linker domain"/>
    <property type="match status" value="1"/>
</dbReference>
<feature type="binding site" evidence="8">
    <location>
        <position position="582"/>
    </location>
    <ligand>
        <name>substrate</name>
    </ligand>
</feature>
<feature type="binding site" evidence="8">
    <location>
        <position position="260"/>
    </location>
    <ligand>
        <name>substrate</name>
    </ligand>
</feature>
<comment type="similarity">
    <text evidence="8">Belongs to the FGAMS family.</text>
</comment>
<dbReference type="EMBL" id="QWDR01000003">
    <property type="protein sequence ID" value="RJY27468.1"/>
    <property type="molecule type" value="Genomic_DNA"/>
</dbReference>
<feature type="binding site" evidence="8">
    <location>
        <position position="579"/>
    </location>
    <ligand>
        <name>ATP</name>
        <dbReference type="ChEBI" id="CHEBI:30616"/>
    </ligand>
</feature>
<feature type="domain" description="PurM-like C-terminal" evidence="10">
    <location>
        <begin position="620"/>
        <end position="753"/>
    </location>
</feature>
<dbReference type="InterPro" id="IPR036921">
    <property type="entry name" value="PurM-like_N_sf"/>
</dbReference>
<evidence type="ECO:0000256" key="4">
    <source>
        <dbReference type="ARBA" id="ARBA00022741"/>
    </source>
</evidence>
<name>A0A3A6VBX2_LEGPN</name>
<feature type="binding site" evidence="8">
    <location>
        <position position="534"/>
    </location>
    <ligand>
        <name>ATP</name>
        <dbReference type="ChEBI" id="CHEBI:30616"/>
    </ligand>
</feature>
<evidence type="ECO:0000256" key="1">
    <source>
        <dbReference type="ARBA" id="ARBA00022490"/>
    </source>
</evidence>
<dbReference type="NCBIfam" id="TIGR01736">
    <property type="entry name" value="FGAM_synth_II"/>
    <property type="match status" value="1"/>
</dbReference>
<keyword evidence="7 8" id="KW-0460">Magnesium</keyword>
<feature type="active site" description="Proton acceptor" evidence="8">
    <location>
        <position position="112"/>
    </location>
</feature>
<evidence type="ECO:0000259" key="11">
    <source>
        <dbReference type="Pfam" id="PF18072"/>
    </source>
</evidence>
<feature type="binding site" evidence="8">
    <location>
        <position position="64"/>
    </location>
    <ligand>
        <name>ATP</name>
        <dbReference type="ChEBI" id="CHEBI:30616"/>
    </ligand>
</feature>
<dbReference type="InterPro" id="IPR010074">
    <property type="entry name" value="PRibForGlyAmidine_synth_PurL"/>
</dbReference>
<dbReference type="GO" id="GO:0005524">
    <property type="term" value="F:ATP binding"/>
    <property type="evidence" value="ECO:0007669"/>
    <property type="project" value="UniProtKB-UniRule"/>
</dbReference>
<keyword evidence="4 8" id="KW-0547">Nucleotide-binding</keyword>
<feature type="domain" description="PurM-like C-terminal" evidence="10">
    <location>
        <begin position="225"/>
        <end position="361"/>
    </location>
</feature>